<name>A0A4U2ZBZ5_9BACI</name>
<accession>A0A4U2ZBZ5</accession>
<feature type="chain" id="PRO_5020957807" evidence="1">
    <location>
        <begin position="33"/>
        <end position="130"/>
    </location>
</feature>
<organism evidence="2 3">
    <name type="scientific">Lysinibacillus mangiferihumi</name>
    <dbReference type="NCBI Taxonomy" id="1130819"/>
    <lineage>
        <taxon>Bacteria</taxon>
        <taxon>Bacillati</taxon>
        <taxon>Bacillota</taxon>
        <taxon>Bacilli</taxon>
        <taxon>Bacillales</taxon>
        <taxon>Bacillaceae</taxon>
        <taxon>Lysinibacillus</taxon>
    </lineage>
</organism>
<keyword evidence="1" id="KW-0732">Signal</keyword>
<sequence length="130" mass="13540">MVDVVNIKKNNKMKSIILGIAAFGALASSASAASSTALINYTSSAEGAKVNIHDGASQMTVTNAGGGPYGIFGYAKKYVAVLPDSIVHNSYAAAGKEVKTNFYPDPSTYYAVANTEYNTTALYGAVRITD</sequence>
<proteinExistence type="predicted"/>
<dbReference type="AlphaFoldDB" id="A0A4U2ZBZ5"/>
<keyword evidence="3" id="KW-1185">Reference proteome</keyword>
<evidence type="ECO:0000313" key="3">
    <source>
        <dbReference type="Proteomes" id="UP000308744"/>
    </source>
</evidence>
<reference evidence="2 3" key="1">
    <citation type="submission" date="2019-04" db="EMBL/GenBank/DDBJ databases">
        <title>Lysinibacillus genome sequencing.</title>
        <authorList>
            <person name="Dunlap C."/>
        </authorList>
    </citation>
    <scope>NUCLEOTIDE SEQUENCE [LARGE SCALE GENOMIC DNA]</scope>
    <source>
        <strain evidence="2 3">CCTCC AB 2010389</strain>
    </source>
</reference>
<protein>
    <submittedName>
        <fullName evidence="2">Uncharacterized protein</fullName>
    </submittedName>
</protein>
<dbReference type="EMBL" id="SZPU01000016">
    <property type="protein sequence ID" value="TKI71555.1"/>
    <property type="molecule type" value="Genomic_DNA"/>
</dbReference>
<dbReference type="RefSeq" id="WP_107895779.1">
    <property type="nucleotide sequence ID" value="NZ_PYWM01000013.1"/>
</dbReference>
<evidence type="ECO:0000313" key="2">
    <source>
        <dbReference type="EMBL" id="TKI71555.1"/>
    </source>
</evidence>
<evidence type="ECO:0000256" key="1">
    <source>
        <dbReference type="SAM" id="SignalP"/>
    </source>
</evidence>
<gene>
    <name evidence="2" type="ORF">FC756_05485</name>
</gene>
<comment type="caution">
    <text evidence="2">The sequence shown here is derived from an EMBL/GenBank/DDBJ whole genome shotgun (WGS) entry which is preliminary data.</text>
</comment>
<dbReference type="Proteomes" id="UP000308744">
    <property type="component" value="Unassembled WGS sequence"/>
</dbReference>
<feature type="signal peptide" evidence="1">
    <location>
        <begin position="1"/>
        <end position="32"/>
    </location>
</feature>